<dbReference type="InterPro" id="IPR024961">
    <property type="entry name" value="T2SS_GspC_N"/>
</dbReference>
<evidence type="ECO:0000256" key="1">
    <source>
        <dbReference type="ARBA" id="ARBA00004533"/>
    </source>
</evidence>
<evidence type="ECO:0000256" key="3">
    <source>
        <dbReference type="ARBA" id="ARBA00022475"/>
    </source>
</evidence>
<protein>
    <submittedName>
        <fullName evidence="11">Type II secretion system protein N</fullName>
    </submittedName>
</protein>
<evidence type="ECO:0000256" key="5">
    <source>
        <dbReference type="ARBA" id="ARBA00022692"/>
    </source>
</evidence>
<evidence type="ECO:0000256" key="9">
    <source>
        <dbReference type="SAM" id="MobiDB-lite"/>
    </source>
</evidence>
<keyword evidence="6" id="KW-0653">Protein transport</keyword>
<dbReference type="AlphaFoldDB" id="A0AB74V030"/>
<keyword evidence="7" id="KW-1133">Transmembrane helix</keyword>
<accession>A0AB74V030</accession>
<evidence type="ECO:0000256" key="6">
    <source>
        <dbReference type="ARBA" id="ARBA00022927"/>
    </source>
</evidence>
<dbReference type="GO" id="GO:0005886">
    <property type="term" value="C:plasma membrane"/>
    <property type="evidence" value="ECO:0007669"/>
    <property type="project" value="UniProtKB-SubCell"/>
</dbReference>
<evidence type="ECO:0000256" key="7">
    <source>
        <dbReference type="ARBA" id="ARBA00022989"/>
    </source>
</evidence>
<keyword evidence="5" id="KW-0812">Transmembrane</keyword>
<feature type="region of interest" description="Disordered" evidence="9">
    <location>
        <begin position="134"/>
        <end position="155"/>
    </location>
</feature>
<sequence length="155" mass="16220">MLSGRSNLARTALGAASKAGALSLLGLVLAYWTWAWCAPAPLPRAMEISGPADRLAAAGNLFGRLPADAQAEVPSGLAIRLLGVMAAEPQGAGYALLQLDAKKTRLARAGEYLAPGIRLEKVLPQQVILQRNGSRETLAWPHPSQAPATTTSTSR</sequence>
<dbReference type="RefSeq" id="WP_395117919.1">
    <property type="nucleotide sequence ID" value="NZ_CP170721.1"/>
</dbReference>
<organism evidence="11">
    <name type="scientific">Rhodanobacter sp. FW102-FHT14D07</name>
    <dbReference type="NCBI Taxonomy" id="3351462"/>
    <lineage>
        <taxon>Bacteria</taxon>
        <taxon>Pseudomonadati</taxon>
        <taxon>Pseudomonadota</taxon>
        <taxon>Gammaproteobacteria</taxon>
        <taxon>Lysobacterales</taxon>
        <taxon>Rhodanobacteraceae</taxon>
        <taxon>Rhodanobacter</taxon>
    </lineage>
</organism>
<gene>
    <name evidence="11" type="ORF">ACFYG5_08775</name>
</gene>
<feature type="domain" description="Type II secretion system protein GspC N-terminal" evidence="10">
    <location>
        <begin position="24"/>
        <end position="139"/>
    </location>
</feature>
<evidence type="ECO:0000256" key="4">
    <source>
        <dbReference type="ARBA" id="ARBA00022519"/>
    </source>
</evidence>
<keyword evidence="4" id="KW-0997">Cell inner membrane</keyword>
<reference evidence="11" key="1">
    <citation type="submission" date="2024-10" db="EMBL/GenBank/DDBJ databases">
        <authorList>
            <person name="Lesea H.P."/>
            <person name="Kuehl J.V."/>
            <person name="Chandonia J.-M."/>
        </authorList>
    </citation>
    <scope>NUCLEOTIDE SEQUENCE</scope>
    <source>
        <strain evidence="11">FW102-FHT14D07</strain>
    </source>
</reference>
<dbReference type="Pfam" id="PF11356">
    <property type="entry name" value="T2SSC"/>
    <property type="match status" value="1"/>
</dbReference>
<dbReference type="GO" id="GO:0015031">
    <property type="term" value="P:protein transport"/>
    <property type="evidence" value="ECO:0007669"/>
    <property type="project" value="UniProtKB-KW"/>
</dbReference>
<comment type="subcellular location">
    <subcellularLocation>
        <location evidence="1">Cell inner membrane</location>
    </subcellularLocation>
</comment>
<evidence type="ECO:0000256" key="8">
    <source>
        <dbReference type="ARBA" id="ARBA00023136"/>
    </source>
</evidence>
<evidence type="ECO:0000256" key="2">
    <source>
        <dbReference type="ARBA" id="ARBA00022448"/>
    </source>
</evidence>
<keyword evidence="8" id="KW-0472">Membrane</keyword>
<dbReference type="EMBL" id="CP170721">
    <property type="protein sequence ID" value="XIA20201.1"/>
    <property type="molecule type" value="Genomic_DNA"/>
</dbReference>
<keyword evidence="2" id="KW-0813">Transport</keyword>
<proteinExistence type="predicted"/>
<dbReference type="Gene3D" id="2.30.30.830">
    <property type="match status" value="1"/>
</dbReference>
<keyword evidence="3" id="KW-1003">Cell membrane</keyword>
<name>A0AB74V030_9GAMM</name>
<evidence type="ECO:0000259" key="10">
    <source>
        <dbReference type="Pfam" id="PF11356"/>
    </source>
</evidence>
<evidence type="ECO:0000313" key="11">
    <source>
        <dbReference type="EMBL" id="XIA20201.1"/>
    </source>
</evidence>